<comment type="similarity">
    <text evidence="3 10">Belongs to the binding-protein-dependent transport system permease family. CysTW subfamily.</text>
</comment>
<feature type="transmembrane region" description="Helical" evidence="10">
    <location>
        <begin position="206"/>
        <end position="227"/>
    </location>
</feature>
<keyword evidence="5 10" id="KW-1003">Cell membrane</keyword>
<feature type="transmembrane region" description="Helical" evidence="10">
    <location>
        <begin position="158"/>
        <end position="174"/>
    </location>
</feature>
<dbReference type="EMBL" id="AP022870">
    <property type="protein sequence ID" value="BCB80211.1"/>
    <property type="molecule type" value="Genomic_DNA"/>
</dbReference>
<dbReference type="PROSITE" id="PS50928">
    <property type="entry name" value="ABC_TM1"/>
    <property type="match status" value="1"/>
</dbReference>
<evidence type="ECO:0000256" key="7">
    <source>
        <dbReference type="ARBA" id="ARBA00022692"/>
    </source>
</evidence>
<keyword evidence="7 10" id="KW-0812">Transmembrane</keyword>
<dbReference type="NCBIfam" id="TIGR00974">
    <property type="entry name" value="3a0107s02c"/>
    <property type="match status" value="1"/>
</dbReference>
<comment type="subcellular location">
    <subcellularLocation>
        <location evidence="2 10">Cell membrane</location>
        <topology evidence="2 10">Multi-pass membrane protein</topology>
    </subcellularLocation>
</comment>
<dbReference type="AlphaFoldDB" id="A0A6F8Y2L2"/>
<feature type="transmembrane region" description="Helical" evidence="10">
    <location>
        <begin position="33"/>
        <end position="57"/>
    </location>
</feature>
<dbReference type="InterPro" id="IPR035906">
    <property type="entry name" value="MetI-like_sf"/>
</dbReference>
<evidence type="ECO:0000313" key="12">
    <source>
        <dbReference type="EMBL" id="BCB80211.1"/>
    </source>
</evidence>
<evidence type="ECO:0000256" key="2">
    <source>
        <dbReference type="ARBA" id="ARBA00004651"/>
    </source>
</evidence>
<feature type="transmembrane region" description="Helical" evidence="10">
    <location>
        <begin position="125"/>
        <end position="146"/>
    </location>
</feature>
<evidence type="ECO:0000256" key="10">
    <source>
        <dbReference type="RuleBase" id="RU363043"/>
    </source>
</evidence>
<evidence type="ECO:0000259" key="11">
    <source>
        <dbReference type="PROSITE" id="PS50928"/>
    </source>
</evidence>
<dbReference type="Pfam" id="PF00528">
    <property type="entry name" value="BPD_transp_1"/>
    <property type="match status" value="1"/>
</dbReference>
<feature type="transmembrane region" description="Helical" evidence="10">
    <location>
        <begin position="87"/>
        <end position="113"/>
    </location>
</feature>
<proteinExistence type="inferred from homology"/>
<dbReference type="InterPro" id="IPR000515">
    <property type="entry name" value="MetI-like"/>
</dbReference>
<evidence type="ECO:0000256" key="1">
    <source>
        <dbReference type="ARBA" id="ARBA00003510"/>
    </source>
</evidence>
<dbReference type="RefSeq" id="WP_173040391.1">
    <property type="nucleotide sequence ID" value="NZ_AP022870.1"/>
</dbReference>
<keyword evidence="9 10" id="KW-0472">Membrane</keyword>
<dbReference type="GO" id="GO:0005315">
    <property type="term" value="F:phosphate transmembrane transporter activity"/>
    <property type="evidence" value="ECO:0007669"/>
    <property type="project" value="InterPro"/>
</dbReference>
<evidence type="ECO:0000256" key="6">
    <source>
        <dbReference type="ARBA" id="ARBA00022592"/>
    </source>
</evidence>
<dbReference type="GO" id="GO:0005886">
    <property type="term" value="C:plasma membrane"/>
    <property type="evidence" value="ECO:0007669"/>
    <property type="project" value="UniProtKB-SubCell"/>
</dbReference>
<feature type="domain" description="ABC transmembrane type-1" evidence="11">
    <location>
        <begin position="88"/>
        <end position="296"/>
    </location>
</feature>
<keyword evidence="13" id="KW-1185">Reference proteome</keyword>
<reference evidence="12 13" key="2">
    <citation type="submission" date="2020-03" db="EMBL/GenBank/DDBJ databases">
        <authorList>
            <person name="Ichikawa N."/>
            <person name="Kimura A."/>
            <person name="Kitahashi Y."/>
            <person name="Uohara A."/>
        </authorList>
    </citation>
    <scope>NUCLEOTIDE SEQUENCE [LARGE SCALE GENOMIC DNA]</scope>
    <source>
        <strain evidence="12 13">NBRC 107702</strain>
    </source>
</reference>
<feature type="transmembrane region" description="Helical" evidence="10">
    <location>
        <begin position="274"/>
        <end position="296"/>
    </location>
</feature>
<accession>A0A6F8Y2L2</accession>
<keyword evidence="6" id="KW-0592">Phosphate transport</keyword>
<comment type="function">
    <text evidence="1">Part of the binding-protein-dependent transport system for phosphate; probably responsible for the translocation of the substrate across the membrane.</text>
</comment>
<keyword evidence="4" id="KW-0813">Transport</keyword>
<dbReference type="InterPro" id="IPR005672">
    <property type="entry name" value="Phosphate_PstA"/>
</dbReference>
<dbReference type="PANTHER" id="PTHR42922:SF1">
    <property type="entry name" value="PHOSPHATE TRANSPORT SYSTEM PERMEASE PROTEIN PSTA"/>
    <property type="match status" value="1"/>
</dbReference>
<dbReference type="KEGG" id="pfla:Pflav_066210"/>
<reference evidence="12 13" key="1">
    <citation type="submission" date="2020-03" db="EMBL/GenBank/DDBJ databases">
        <title>Whole genome shotgun sequence of Phytohabitans flavus NBRC 107702.</title>
        <authorList>
            <person name="Komaki H."/>
            <person name="Tamura T."/>
        </authorList>
    </citation>
    <scope>NUCLEOTIDE SEQUENCE [LARGE SCALE GENOMIC DNA]</scope>
    <source>
        <strain evidence="12 13">NBRC 107702</strain>
    </source>
</reference>
<evidence type="ECO:0000313" key="13">
    <source>
        <dbReference type="Proteomes" id="UP000502508"/>
    </source>
</evidence>
<gene>
    <name evidence="12" type="ORF">Pflav_066210</name>
</gene>
<dbReference type="GO" id="GO:0035435">
    <property type="term" value="P:phosphate ion transmembrane transport"/>
    <property type="evidence" value="ECO:0007669"/>
    <property type="project" value="InterPro"/>
</dbReference>
<dbReference type="InterPro" id="IPR051408">
    <property type="entry name" value="Phosphate_transprt_permease"/>
</dbReference>
<dbReference type="CDD" id="cd06261">
    <property type="entry name" value="TM_PBP2"/>
    <property type="match status" value="1"/>
</dbReference>
<evidence type="ECO:0000256" key="5">
    <source>
        <dbReference type="ARBA" id="ARBA00022475"/>
    </source>
</evidence>
<dbReference type="Gene3D" id="1.10.3720.10">
    <property type="entry name" value="MetI-like"/>
    <property type="match status" value="1"/>
</dbReference>
<evidence type="ECO:0000256" key="9">
    <source>
        <dbReference type="ARBA" id="ARBA00023136"/>
    </source>
</evidence>
<sequence>MTTTAPPVTRPSAGAPDLSRGALSLRRRLANQIFLGLFVVAVLVAVIPLGLVVWAVISRGGSVISWEFLTADIPNSFRRSGGGVGPAIVGTLLITGMAALMAIPLGVLGAVYLNEYGKQRPLARLIRMMADIMTGVPSIVMGLFIYSTWVLLFETRTGFAGSLALACLMLPVIIRSTEEMLRLVPDELRQASLALGARKWRTTVTVVLPAAISGITSGILLAIARAAGETAPIVFVVGITSSTNLSLFDGENTALPAQIFRNASQVFEPAQERAWGSALTLIVIVLLFTIVARIIANRFAIKER</sequence>
<evidence type="ECO:0000256" key="4">
    <source>
        <dbReference type="ARBA" id="ARBA00022448"/>
    </source>
</evidence>
<keyword evidence="8 10" id="KW-1133">Transmembrane helix</keyword>
<evidence type="ECO:0000256" key="3">
    <source>
        <dbReference type="ARBA" id="ARBA00007069"/>
    </source>
</evidence>
<dbReference type="PANTHER" id="PTHR42922">
    <property type="entry name" value="PHOSPHATE TRANSPORT SYSTEM PERMEASE PROTEIN PSTA"/>
    <property type="match status" value="1"/>
</dbReference>
<evidence type="ECO:0000256" key="8">
    <source>
        <dbReference type="ARBA" id="ARBA00022989"/>
    </source>
</evidence>
<dbReference type="Proteomes" id="UP000502508">
    <property type="component" value="Chromosome"/>
</dbReference>
<protein>
    <recommendedName>
        <fullName evidence="10">Phosphate transport system permease protein PstA</fullName>
    </recommendedName>
</protein>
<name>A0A6F8Y2L2_9ACTN</name>
<dbReference type="SUPFAM" id="SSF161098">
    <property type="entry name" value="MetI-like"/>
    <property type="match status" value="1"/>
</dbReference>
<organism evidence="12 13">
    <name type="scientific">Phytohabitans flavus</name>
    <dbReference type="NCBI Taxonomy" id="1076124"/>
    <lineage>
        <taxon>Bacteria</taxon>
        <taxon>Bacillati</taxon>
        <taxon>Actinomycetota</taxon>
        <taxon>Actinomycetes</taxon>
        <taxon>Micromonosporales</taxon>
        <taxon>Micromonosporaceae</taxon>
    </lineage>
</organism>